<feature type="transmembrane region" description="Helical" evidence="1">
    <location>
        <begin position="81"/>
        <end position="103"/>
    </location>
</feature>
<keyword evidence="3" id="KW-1185">Reference proteome</keyword>
<dbReference type="EMBL" id="BMIR01000006">
    <property type="protein sequence ID" value="GGE37920.1"/>
    <property type="molecule type" value="Genomic_DNA"/>
</dbReference>
<dbReference type="AlphaFoldDB" id="A0A8J2VWV3"/>
<feature type="transmembrane region" description="Helical" evidence="1">
    <location>
        <begin position="24"/>
        <end position="45"/>
    </location>
</feature>
<keyword evidence="1" id="KW-0472">Membrane</keyword>
<evidence type="ECO:0000313" key="2">
    <source>
        <dbReference type="EMBL" id="GGE37920.1"/>
    </source>
</evidence>
<keyword evidence="1" id="KW-0812">Transmembrane</keyword>
<comment type="caution">
    <text evidence="2">The sequence shown here is derived from an EMBL/GenBank/DDBJ whole genome shotgun (WGS) entry which is preliminary data.</text>
</comment>
<evidence type="ECO:0000256" key="1">
    <source>
        <dbReference type="SAM" id="Phobius"/>
    </source>
</evidence>
<reference evidence="2" key="1">
    <citation type="journal article" date="2014" name="Int. J. Syst. Evol. Microbiol.">
        <title>Complete genome sequence of Corynebacterium casei LMG S-19264T (=DSM 44701T), isolated from a smear-ripened cheese.</title>
        <authorList>
            <consortium name="US DOE Joint Genome Institute (JGI-PGF)"/>
            <person name="Walter F."/>
            <person name="Albersmeier A."/>
            <person name="Kalinowski J."/>
            <person name="Ruckert C."/>
        </authorList>
    </citation>
    <scope>NUCLEOTIDE SEQUENCE</scope>
    <source>
        <strain evidence="2">CGMCC 1.15371</strain>
    </source>
</reference>
<feature type="transmembrane region" description="Helical" evidence="1">
    <location>
        <begin position="156"/>
        <end position="180"/>
    </location>
</feature>
<name>A0A8J2VWV3_9BACL</name>
<evidence type="ECO:0000313" key="3">
    <source>
        <dbReference type="Proteomes" id="UP000628775"/>
    </source>
</evidence>
<feature type="transmembrane region" description="Helical" evidence="1">
    <location>
        <begin position="123"/>
        <end position="150"/>
    </location>
</feature>
<proteinExistence type="predicted"/>
<gene>
    <name evidence="2" type="ORF">GCM10011391_15900</name>
</gene>
<accession>A0A8J2VWV3</accession>
<keyword evidence="1" id="KW-1133">Transmembrane helix</keyword>
<sequence length="186" mass="19883">MENYTRANQKVKNKDGKQRKSYGVGWGISTSVILFVIVFCLGFGMHGIASTIYVVLFSVPLEVVIGATASVTAGFDPISGALIASIAHLALAPTLITGFDTIVRKWSWLSSKLAKAEKLSERYGKYGVWVLVILSPIVGVFVSIAVGVALRFRPLLIMSSVSIGTLVAAFLATMGGAGIVKLFEIW</sequence>
<dbReference type="Proteomes" id="UP000628775">
    <property type="component" value="Unassembled WGS sequence"/>
</dbReference>
<organism evidence="2 3">
    <name type="scientific">Pullulanibacillus camelliae</name>
    <dbReference type="NCBI Taxonomy" id="1707096"/>
    <lineage>
        <taxon>Bacteria</taxon>
        <taxon>Bacillati</taxon>
        <taxon>Bacillota</taxon>
        <taxon>Bacilli</taxon>
        <taxon>Bacillales</taxon>
        <taxon>Sporolactobacillaceae</taxon>
        <taxon>Pullulanibacillus</taxon>
    </lineage>
</organism>
<reference evidence="2" key="2">
    <citation type="submission" date="2020-09" db="EMBL/GenBank/DDBJ databases">
        <authorList>
            <person name="Sun Q."/>
            <person name="Zhou Y."/>
        </authorList>
    </citation>
    <scope>NUCLEOTIDE SEQUENCE</scope>
    <source>
        <strain evidence="2">CGMCC 1.15371</strain>
    </source>
</reference>
<evidence type="ECO:0008006" key="4">
    <source>
        <dbReference type="Google" id="ProtNLM"/>
    </source>
</evidence>
<feature type="transmembrane region" description="Helical" evidence="1">
    <location>
        <begin position="52"/>
        <end position="75"/>
    </location>
</feature>
<dbReference type="RefSeq" id="WP_188691830.1">
    <property type="nucleotide sequence ID" value="NZ_BMIR01000006.1"/>
</dbReference>
<protein>
    <recommendedName>
        <fullName evidence="4">Small multi-drug export protein</fullName>
    </recommendedName>
</protein>